<name>A0A4D6KR60_VIGUN</name>
<dbReference type="AlphaFoldDB" id="A0A4D6KR60"/>
<sequence length="79" mass="8379">MAGFVRGFADMMDGGYGGRGMNSYPEMNPNMNTDPFVPLQPPASAFLNGDNQKLFGITNNTNVKVKGDGNGACTLGNFK</sequence>
<reference evidence="1 2" key="1">
    <citation type="submission" date="2019-04" db="EMBL/GenBank/DDBJ databases">
        <title>An improved genome assembly and genetic linkage map for asparagus bean, Vigna unguiculata ssp. sesquipedialis.</title>
        <authorList>
            <person name="Xia Q."/>
            <person name="Zhang R."/>
            <person name="Dong Y."/>
        </authorList>
    </citation>
    <scope>NUCLEOTIDE SEQUENCE [LARGE SCALE GENOMIC DNA]</scope>
    <source>
        <tissue evidence="1">Leaf</tissue>
    </source>
</reference>
<keyword evidence="2" id="KW-1185">Reference proteome</keyword>
<evidence type="ECO:0000313" key="2">
    <source>
        <dbReference type="Proteomes" id="UP000501690"/>
    </source>
</evidence>
<protein>
    <submittedName>
        <fullName evidence="1">Uncharacterized protein</fullName>
    </submittedName>
</protein>
<accession>A0A4D6KR60</accession>
<dbReference type="EMBL" id="CP039346">
    <property type="protein sequence ID" value="QCD80052.1"/>
    <property type="molecule type" value="Genomic_DNA"/>
</dbReference>
<proteinExistence type="predicted"/>
<organism evidence="1 2">
    <name type="scientific">Vigna unguiculata</name>
    <name type="common">Cowpea</name>
    <dbReference type="NCBI Taxonomy" id="3917"/>
    <lineage>
        <taxon>Eukaryota</taxon>
        <taxon>Viridiplantae</taxon>
        <taxon>Streptophyta</taxon>
        <taxon>Embryophyta</taxon>
        <taxon>Tracheophyta</taxon>
        <taxon>Spermatophyta</taxon>
        <taxon>Magnoliopsida</taxon>
        <taxon>eudicotyledons</taxon>
        <taxon>Gunneridae</taxon>
        <taxon>Pentapetalae</taxon>
        <taxon>rosids</taxon>
        <taxon>fabids</taxon>
        <taxon>Fabales</taxon>
        <taxon>Fabaceae</taxon>
        <taxon>Papilionoideae</taxon>
        <taxon>50 kb inversion clade</taxon>
        <taxon>NPAAA clade</taxon>
        <taxon>indigoferoid/millettioid clade</taxon>
        <taxon>Phaseoleae</taxon>
        <taxon>Vigna</taxon>
    </lineage>
</organism>
<gene>
    <name evidence="1" type="ORF">DEO72_LG2g371</name>
</gene>
<dbReference type="Proteomes" id="UP000501690">
    <property type="component" value="Linkage Group LG2"/>
</dbReference>
<evidence type="ECO:0000313" key="1">
    <source>
        <dbReference type="EMBL" id="QCD80052.1"/>
    </source>
</evidence>